<name>A0A0B7ITS1_9PROT</name>
<feature type="binding site" evidence="6">
    <location>
        <position position="185"/>
    </location>
    <ligand>
        <name>substrate</name>
    </ligand>
</feature>
<comment type="pathway">
    <text evidence="1 6">Carbohydrate degradation; pentose phosphate pathway; D-ribulose 5-phosphate from D-glucose 6-phosphate (oxidative stage): step 1/3.</text>
</comment>
<dbReference type="RefSeq" id="WP_045750869.1">
    <property type="nucleotide sequence ID" value="NZ_LN794158.1"/>
</dbReference>
<dbReference type="AlphaFoldDB" id="A0A0B7ITS1"/>
<dbReference type="OrthoDB" id="9802739at2"/>
<dbReference type="SUPFAM" id="SSF51735">
    <property type="entry name" value="NAD(P)-binding Rossmann-fold domains"/>
    <property type="match status" value="1"/>
</dbReference>
<feature type="binding site" evidence="6">
    <location>
        <position position="219"/>
    </location>
    <ligand>
        <name>substrate</name>
    </ligand>
</feature>
<comment type="function">
    <text evidence="6">Catalyzes the oxidation of glucose 6-phosphate to 6-phosphogluconolactone.</text>
</comment>
<keyword evidence="2 6" id="KW-0313">Glucose metabolism</keyword>
<dbReference type="InterPro" id="IPR001282">
    <property type="entry name" value="G6P_DH"/>
</dbReference>
<evidence type="ECO:0000256" key="4">
    <source>
        <dbReference type="ARBA" id="ARBA00023002"/>
    </source>
</evidence>
<evidence type="ECO:0000313" key="10">
    <source>
        <dbReference type="Proteomes" id="UP000056322"/>
    </source>
</evidence>
<dbReference type="KEGG" id="mbac:BN1209_0580"/>
<dbReference type="Pfam" id="PF00479">
    <property type="entry name" value="G6PD_N"/>
    <property type="match status" value="1"/>
</dbReference>
<dbReference type="InterPro" id="IPR036291">
    <property type="entry name" value="NAD(P)-bd_dom_sf"/>
</dbReference>
<dbReference type="Proteomes" id="UP000056322">
    <property type="component" value="Chromosome 1"/>
</dbReference>
<dbReference type="PRINTS" id="PR00079">
    <property type="entry name" value="G6PDHDRGNASE"/>
</dbReference>
<dbReference type="STRING" id="1581680.BN1209_0580"/>
<dbReference type="GO" id="GO:0009051">
    <property type="term" value="P:pentose-phosphate shunt, oxidative branch"/>
    <property type="evidence" value="ECO:0007669"/>
    <property type="project" value="TreeGrafter"/>
</dbReference>
<dbReference type="GO" id="GO:0004345">
    <property type="term" value="F:glucose-6-phosphate dehydrogenase activity"/>
    <property type="evidence" value="ECO:0007669"/>
    <property type="project" value="UniProtKB-UniRule"/>
</dbReference>
<dbReference type="HAMAP" id="MF_00966">
    <property type="entry name" value="G6PD"/>
    <property type="match status" value="1"/>
</dbReference>
<feature type="binding site" evidence="6">
    <location>
        <position position="48"/>
    </location>
    <ligand>
        <name>NADP(+)</name>
        <dbReference type="ChEBI" id="CHEBI:58349"/>
    </ligand>
</feature>
<dbReference type="InterPro" id="IPR022675">
    <property type="entry name" value="G6P_DH_C"/>
</dbReference>
<feature type="active site" description="Proton acceptor" evidence="6">
    <location>
        <position position="243"/>
    </location>
</feature>
<keyword evidence="4 6" id="KW-0560">Oxidoreductase</keyword>
<comment type="catalytic activity">
    <reaction evidence="6">
        <text>D-glucose 6-phosphate + NADP(+) = 6-phospho-D-glucono-1,5-lactone + NADPH + H(+)</text>
        <dbReference type="Rhea" id="RHEA:15841"/>
        <dbReference type="ChEBI" id="CHEBI:15378"/>
        <dbReference type="ChEBI" id="CHEBI:57783"/>
        <dbReference type="ChEBI" id="CHEBI:57955"/>
        <dbReference type="ChEBI" id="CHEBI:58349"/>
        <dbReference type="ChEBI" id="CHEBI:61548"/>
        <dbReference type="EC" id="1.1.1.49"/>
    </reaction>
</comment>
<accession>A0A0B7ITS1</accession>
<evidence type="ECO:0000256" key="3">
    <source>
        <dbReference type="ARBA" id="ARBA00022857"/>
    </source>
</evidence>
<dbReference type="Gene3D" id="3.30.360.10">
    <property type="entry name" value="Dihydrodipicolinate Reductase, domain 2"/>
    <property type="match status" value="1"/>
</dbReference>
<proteinExistence type="inferred from homology"/>
<dbReference type="InterPro" id="IPR022674">
    <property type="entry name" value="G6P_DH_NAD-bd"/>
</dbReference>
<feature type="domain" description="Glucose-6-phosphate dehydrogenase C-terminal" evidence="8">
    <location>
        <begin position="192"/>
        <end position="492"/>
    </location>
</feature>
<evidence type="ECO:0000313" key="9">
    <source>
        <dbReference type="EMBL" id="CEN55624.1"/>
    </source>
</evidence>
<feature type="binding site" evidence="6">
    <location>
        <position position="351"/>
    </location>
    <ligand>
        <name>substrate</name>
    </ligand>
</feature>
<feature type="binding site" evidence="6">
    <location>
        <begin position="14"/>
        <end position="21"/>
    </location>
    <ligand>
        <name>NADP(+)</name>
        <dbReference type="ChEBI" id="CHEBI:58349"/>
    </ligand>
</feature>
<organism evidence="9 10">
    <name type="scientific">Candidatus Methylopumilus turicensis</name>
    <dbReference type="NCBI Taxonomy" id="1581680"/>
    <lineage>
        <taxon>Bacteria</taxon>
        <taxon>Pseudomonadati</taxon>
        <taxon>Pseudomonadota</taxon>
        <taxon>Betaproteobacteria</taxon>
        <taxon>Nitrosomonadales</taxon>
        <taxon>Methylophilaceae</taxon>
        <taxon>Candidatus Methylopumilus</taxon>
    </lineage>
</organism>
<feature type="binding site" evidence="6">
    <location>
        <position position="238"/>
    </location>
    <ligand>
        <name>substrate</name>
    </ligand>
</feature>
<keyword evidence="10" id="KW-1185">Reference proteome</keyword>
<dbReference type="EMBL" id="LN794158">
    <property type="protein sequence ID" value="CEN55624.1"/>
    <property type="molecule type" value="Genomic_DNA"/>
</dbReference>
<evidence type="ECO:0000256" key="6">
    <source>
        <dbReference type="HAMAP-Rule" id="MF_00966"/>
    </source>
</evidence>
<dbReference type="SUPFAM" id="SSF55347">
    <property type="entry name" value="Glyceraldehyde-3-phosphate dehydrogenase-like, C-terminal domain"/>
    <property type="match status" value="1"/>
</dbReference>
<evidence type="ECO:0000256" key="5">
    <source>
        <dbReference type="ARBA" id="ARBA00023277"/>
    </source>
</evidence>
<feature type="binding site" evidence="6">
    <location>
        <position position="151"/>
    </location>
    <ligand>
        <name>NADP(+)</name>
        <dbReference type="ChEBI" id="CHEBI:58349"/>
    </ligand>
</feature>
<gene>
    <name evidence="6 9" type="primary">zwf</name>
    <name evidence="9" type="ORF">BN1209_0580</name>
</gene>
<keyword evidence="3 6" id="KW-0521">NADP</keyword>
<evidence type="ECO:0000256" key="1">
    <source>
        <dbReference type="ARBA" id="ARBA00004937"/>
    </source>
</evidence>
<dbReference type="GO" id="GO:0006006">
    <property type="term" value="P:glucose metabolic process"/>
    <property type="evidence" value="ECO:0007669"/>
    <property type="project" value="UniProtKB-KW"/>
</dbReference>
<evidence type="ECO:0000259" key="8">
    <source>
        <dbReference type="Pfam" id="PF02781"/>
    </source>
</evidence>
<dbReference type="PANTHER" id="PTHR23429:SF0">
    <property type="entry name" value="GLUCOSE-6-PHOSPHATE 1-DEHYDROGENASE"/>
    <property type="match status" value="1"/>
</dbReference>
<dbReference type="GO" id="GO:0050661">
    <property type="term" value="F:NADP binding"/>
    <property type="evidence" value="ECO:0007669"/>
    <property type="project" value="UniProtKB-UniRule"/>
</dbReference>
<dbReference type="UniPathway" id="UPA00115">
    <property type="reaction ID" value="UER00408"/>
</dbReference>
<evidence type="ECO:0000256" key="2">
    <source>
        <dbReference type="ARBA" id="ARBA00022526"/>
    </source>
</evidence>
<dbReference type="EC" id="1.1.1.49" evidence="6"/>
<dbReference type="Gene3D" id="3.40.50.720">
    <property type="entry name" value="NAD(P)-binding Rossmann-like Domain"/>
    <property type="match status" value="1"/>
</dbReference>
<keyword evidence="5 6" id="KW-0119">Carbohydrate metabolism</keyword>
<reference evidence="10" key="1">
    <citation type="submission" date="2014-12" db="EMBL/GenBank/DDBJ databases">
        <authorList>
            <person name="Salcher M.M."/>
        </authorList>
    </citation>
    <scope>NUCLEOTIDE SEQUENCE [LARGE SCALE GENOMIC DNA]</scope>
    <source>
        <strain evidence="10">MMS-10A-171</strain>
    </source>
</reference>
<comment type="similarity">
    <text evidence="6">Belongs to the glucose-6-phosphate dehydrogenase family.</text>
</comment>
<dbReference type="PIRSF" id="PIRSF000110">
    <property type="entry name" value="G6PD"/>
    <property type="match status" value="1"/>
</dbReference>
<evidence type="ECO:0000259" key="7">
    <source>
        <dbReference type="Pfam" id="PF00479"/>
    </source>
</evidence>
<dbReference type="NCBIfam" id="TIGR00871">
    <property type="entry name" value="zwf"/>
    <property type="match status" value="1"/>
</dbReference>
<dbReference type="GO" id="GO:0005829">
    <property type="term" value="C:cytosol"/>
    <property type="evidence" value="ECO:0007669"/>
    <property type="project" value="TreeGrafter"/>
</dbReference>
<feature type="binding site" evidence="6">
    <location>
        <position position="181"/>
    </location>
    <ligand>
        <name>substrate</name>
    </ligand>
</feature>
<feature type="domain" description="Glucose-6-phosphate dehydrogenase NAD-binding" evidence="7">
    <location>
        <begin position="11"/>
        <end position="190"/>
    </location>
</feature>
<dbReference type="Pfam" id="PF02781">
    <property type="entry name" value="G6PD_C"/>
    <property type="match status" value="1"/>
</dbReference>
<protein>
    <recommendedName>
        <fullName evidence="6">Glucose-6-phosphate 1-dehydrogenase</fullName>
        <shortName evidence="6">G6PD</shortName>
        <ecNumber evidence="6">1.1.1.49</ecNumber>
    </recommendedName>
</protein>
<dbReference type="HOGENOM" id="CLU_013524_5_0_4"/>
<dbReference type="PANTHER" id="PTHR23429">
    <property type="entry name" value="GLUCOSE-6-PHOSPHATE 1-DEHYDROGENASE G6PD"/>
    <property type="match status" value="1"/>
</dbReference>
<comment type="caution">
    <text evidence="6">Lacks conserved residue(s) required for the propagation of feature annotation.</text>
</comment>
<sequence length="502" mass="57328">MSKQIDPCTLVLFGASGNLSRLKLIPGLFRLDAAGRLPDHMAILSVGRGDVAREDWHKEIKGMLDAKFKNGYDKQVFERFLNRNHYHANPPTDPNAFEKMRDRLSDEKVFPQNLAYFLSVRPTDFAPVVEQLSAVGLLDESKYWRRVLIEKPFGTDLASAQDLQSKITKHLKESQIYRIDHYLGKSAIQNIMLTRFTNAIFEPLWNNGHIDHVQITNNETLGVGERTTFYEATGALRDMFQSHLLQTLALVAMEKPKDLTPDSIRAEKIKVLESIRPIDLENFNKQVFRAQYAAGRVCVGDGHGENVPGYLEEIKRDGLGDTSFTETYAAVKLFIDSPRWKGVPFYVRTGKRMHEGNTAIAIRFKQSPLELKQGQHHNWLIINIQPRECIKIEMESKIPGLDIATRTMSLDGAQRQQGDETIDSYETLMLNLMEGDPSQYLHISEVEAQWRLVDQIVNAWAKDKTPLHQYRAGDRDPKESSVIFEAEDQFWRYSIELGGDAH</sequence>